<feature type="transmembrane region" description="Helical" evidence="6">
    <location>
        <begin position="118"/>
        <end position="137"/>
    </location>
</feature>
<dbReference type="EMBL" id="AP028213">
    <property type="protein sequence ID" value="BEI89297.1"/>
    <property type="molecule type" value="Genomic_DNA"/>
</dbReference>
<dbReference type="InterPro" id="IPR038330">
    <property type="entry name" value="TspO/MBR-related_sf"/>
</dbReference>
<keyword evidence="4 6" id="KW-1133">Transmembrane helix</keyword>
<evidence type="ECO:0000313" key="8">
    <source>
        <dbReference type="Proteomes" id="UP001233271"/>
    </source>
</evidence>
<dbReference type="FunFam" id="1.20.1260.100:FF:000001">
    <property type="entry name" value="translocator protein 2"/>
    <property type="match status" value="1"/>
</dbReference>
<evidence type="ECO:0000313" key="7">
    <source>
        <dbReference type="EMBL" id="BEI89297.1"/>
    </source>
</evidence>
<proteinExistence type="inferred from homology"/>
<gene>
    <name evidence="7" type="ORF">CcaverHIS019_0206590</name>
</gene>
<feature type="transmembrane region" description="Helical" evidence="6">
    <location>
        <begin position="15"/>
        <end position="33"/>
    </location>
</feature>
<comment type="similarity">
    <text evidence="2">Belongs to the TspO/BZRP family.</text>
</comment>
<sequence length="175" mass="18704">MSPLPEFAFAVNRNPALAVGLPIVLGIVGNYASSEIRSKRTGQAAKATCPPHPAFSYIWMAASGLTGYAAHLTVRSFDAAVTPQSVDAASDALVLYYAQLGLQLLWEPLFIGANQKQAALANSLALLGTAVTMAIKMNDLATTPISTNWFTVPYCAWIAYTTYLNGRVVLAQEKH</sequence>
<dbReference type="Gene3D" id="1.20.1260.100">
    <property type="entry name" value="TspO/MBR protein"/>
    <property type="match status" value="1"/>
</dbReference>
<keyword evidence="8" id="KW-1185">Reference proteome</keyword>
<evidence type="ECO:0000256" key="3">
    <source>
        <dbReference type="ARBA" id="ARBA00022692"/>
    </source>
</evidence>
<keyword evidence="3 6" id="KW-0812">Transmembrane</keyword>
<dbReference type="GeneID" id="85493168"/>
<dbReference type="Pfam" id="PF03073">
    <property type="entry name" value="TspO_MBR"/>
    <property type="match status" value="1"/>
</dbReference>
<evidence type="ECO:0000256" key="5">
    <source>
        <dbReference type="ARBA" id="ARBA00023136"/>
    </source>
</evidence>
<dbReference type="KEGG" id="ccac:CcaHIS019_0206590"/>
<dbReference type="InterPro" id="IPR004307">
    <property type="entry name" value="TspO_MBR"/>
</dbReference>
<evidence type="ECO:0008006" key="9">
    <source>
        <dbReference type="Google" id="ProtNLM"/>
    </source>
</evidence>
<organism evidence="7 8">
    <name type="scientific">Cutaneotrichosporon cavernicola</name>
    <dbReference type="NCBI Taxonomy" id="279322"/>
    <lineage>
        <taxon>Eukaryota</taxon>
        <taxon>Fungi</taxon>
        <taxon>Dikarya</taxon>
        <taxon>Basidiomycota</taxon>
        <taxon>Agaricomycotina</taxon>
        <taxon>Tremellomycetes</taxon>
        <taxon>Trichosporonales</taxon>
        <taxon>Trichosporonaceae</taxon>
        <taxon>Cutaneotrichosporon</taxon>
    </lineage>
</organism>
<evidence type="ECO:0000256" key="2">
    <source>
        <dbReference type="ARBA" id="ARBA00007524"/>
    </source>
</evidence>
<name>A0AA48IAN7_9TREE</name>
<dbReference type="Proteomes" id="UP001233271">
    <property type="component" value="Chromosome 2"/>
</dbReference>
<keyword evidence="5 6" id="KW-0472">Membrane</keyword>
<evidence type="ECO:0000256" key="6">
    <source>
        <dbReference type="SAM" id="Phobius"/>
    </source>
</evidence>
<dbReference type="PANTHER" id="PTHR10057:SF0">
    <property type="entry name" value="TRANSLOCATOR PROTEIN"/>
    <property type="match status" value="1"/>
</dbReference>
<dbReference type="RefSeq" id="XP_060454563.1">
    <property type="nucleotide sequence ID" value="XM_060597696.1"/>
</dbReference>
<protein>
    <recommendedName>
        <fullName evidence="9">TspO/MBR-related protein</fullName>
    </recommendedName>
</protein>
<dbReference type="GO" id="GO:0005741">
    <property type="term" value="C:mitochondrial outer membrane"/>
    <property type="evidence" value="ECO:0007669"/>
    <property type="project" value="TreeGrafter"/>
</dbReference>
<comment type="subcellular location">
    <subcellularLocation>
        <location evidence="1">Membrane</location>
        <topology evidence="1">Multi-pass membrane protein</topology>
    </subcellularLocation>
</comment>
<reference evidence="7" key="1">
    <citation type="journal article" date="2023" name="BMC Genomics">
        <title>Chromosome-level genome assemblies of Cutaneotrichosporon spp. (Trichosporonales, Basidiomycota) reveal imbalanced evolution between nucleotide sequences and chromosome synteny.</title>
        <authorList>
            <person name="Kobayashi Y."/>
            <person name="Kayamori A."/>
            <person name="Aoki K."/>
            <person name="Shiwa Y."/>
            <person name="Matsutani M."/>
            <person name="Fujita N."/>
            <person name="Sugita T."/>
            <person name="Iwasaki W."/>
            <person name="Tanaka N."/>
            <person name="Takashima M."/>
        </authorList>
    </citation>
    <scope>NUCLEOTIDE SEQUENCE</scope>
    <source>
        <strain evidence="7">HIS019</strain>
    </source>
</reference>
<evidence type="ECO:0000256" key="1">
    <source>
        <dbReference type="ARBA" id="ARBA00004141"/>
    </source>
</evidence>
<dbReference type="PANTHER" id="PTHR10057">
    <property type="entry name" value="PERIPHERAL-TYPE BENZODIAZEPINE RECEPTOR"/>
    <property type="match status" value="1"/>
</dbReference>
<feature type="transmembrane region" description="Helical" evidence="6">
    <location>
        <begin position="54"/>
        <end position="74"/>
    </location>
</feature>
<dbReference type="AlphaFoldDB" id="A0AA48IAN7"/>
<accession>A0AA48IAN7</accession>
<evidence type="ECO:0000256" key="4">
    <source>
        <dbReference type="ARBA" id="ARBA00022989"/>
    </source>
</evidence>
<dbReference type="CDD" id="cd15904">
    <property type="entry name" value="TSPO_MBR"/>
    <property type="match status" value="1"/>
</dbReference>
<dbReference type="GO" id="GO:0033013">
    <property type="term" value="P:tetrapyrrole metabolic process"/>
    <property type="evidence" value="ECO:0007669"/>
    <property type="project" value="UniProtKB-ARBA"/>
</dbReference>
<feature type="transmembrane region" description="Helical" evidence="6">
    <location>
        <begin position="149"/>
        <end position="170"/>
    </location>
</feature>
<feature type="transmembrane region" description="Helical" evidence="6">
    <location>
        <begin position="94"/>
        <end position="111"/>
    </location>
</feature>